<dbReference type="EMBL" id="UZAN01057204">
    <property type="protein sequence ID" value="VDP91571.1"/>
    <property type="molecule type" value="Genomic_DNA"/>
</dbReference>
<evidence type="ECO:0000313" key="1">
    <source>
        <dbReference type="EMBL" id="VDP91571.1"/>
    </source>
</evidence>
<dbReference type="AlphaFoldDB" id="A0A183B514"/>
<reference evidence="3" key="1">
    <citation type="submission" date="2016-06" db="UniProtKB">
        <authorList>
            <consortium name="WormBaseParasite"/>
        </authorList>
    </citation>
    <scope>IDENTIFICATION</scope>
</reference>
<sequence>MLTVIRKSKTGNMLEDLYSKEFEVLHMMVTHHTKEDRRALQIAEESMNHDEKRFRIGLTWKTKQLRSSD</sequence>
<proteinExistence type="predicted"/>
<keyword evidence="2" id="KW-1185">Reference proteome</keyword>
<organism evidence="3">
    <name type="scientific">Echinostoma caproni</name>
    <dbReference type="NCBI Taxonomy" id="27848"/>
    <lineage>
        <taxon>Eukaryota</taxon>
        <taxon>Metazoa</taxon>
        <taxon>Spiralia</taxon>
        <taxon>Lophotrochozoa</taxon>
        <taxon>Platyhelminthes</taxon>
        <taxon>Trematoda</taxon>
        <taxon>Digenea</taxon>
        <taxon>Plagiorchiida</taxon>
        <taxon>Echinostomata</taxon>
        <taxon>Echinostomatoidea</taxon>
        <taxon>Echinostomatidae</taxon>
        <taxon>Echinostoma</taxon>
    </lineage>
</organism>
<dbReference type="WBParaSite" id="ECPE_0001433901-mRNA-1">
    <property type="protein sequence ID" value="ECPE_0001433901-mRNA-1"/>
    <property type="gene ID" value="ECPE_0001433901"/>
</dbReference>
<name>A0A183B514_9TREM</name>
<reference evidence="1 2" key="2">
    <citation type="submission" date="2018-11" db="EMBL/GenBank/DDBJ databases">
        <authorList>
            <consortium name="Pathogen Informatics"/>
        </authorList>
    </citation>
    <scope>NUCLEOTIDE SEQUENCE [LARGE SCALE GENOMIC DNA]</scope>
    <source>
        <strain evidence="1 2">Egypt</strain>
    </source>
</reference>
<evidence type="ECO:0000313" key="2">
    <source>
        <dbReference type="Proteomes" id="UP000272942"/>
    </source>
</evidence>
<dbReference type="Proteomes" id="UP000272942">
    <property type="component" value="Unassembled WGS sequence"/>
</dbReference>
<protein>
    <submittedName>
        <fullName evidence="3">DUF305 domain-containing protein</fullName>
    </submittedName>
</protein>
<accession>A0A183B514</accession>
<gene>
    <name evidence="1" type="ORF">ECPE_LOCUS14299</name>
</gene>
<evidence type="ECO:0000313" key="3">
    <source>
        <dbReference type="WBParaSite" id="ECPE_0001433901-mRNA-1"/>
    </source>
</evidence>